<organism evidence="1 2">
    <name type="scientific">Trifolium subterraneum</name>
    <name type="common">Subterranean clover</name>
    <dbReference type="NCBI Taxonomy" id="3900"/>
    <lineage>
        <taxon>Eukaryota</taxon>
        <taxon>Viridiplantae</taxon>
        <taxon>Streptophyta</taxon>
        <taxon>Embryophyta</taxon>
        <taxon>Tracheophyta</taxon>
        <taxon>Spermatophyta</taxon>
        <taxon>Magnoliopsida</taxon>
        <taxon>eudicotyledons</taxon>
        <taxon>Gunneridae</taxon>
        <taxon>Pentapetalae</taxon>
        <taxon>rosids</taxon>
        <taxon>fabids</taxon>
        <taxon>Fabales</taxon>
        <taxon>Fabaceae</taxon>
        <taxon>Papilionoideae</taxon>
        <taxon>50 kb inversion clade</taxon>
        <taxon>NPAAA clade</taxon>
        <taxon>Hologalegina</taxon>
        <taxon>IRL clade</taxon>
        <taxon>Trifolieae</taxon>
        <taxon>Trifolium</taxon>
    </lineage>
</organism>
<name>A0A2Z6LPC4_TRISU</name>
<accession>A0A2Z6LPC4</accession>
<proteinExistence type="predicted"/>
<reference evidence="2" key="1">
    <citation type="journal article" date="2017" name="Front. Plant Sci.">
        <title>Climate Clever Clovers: New Paradigm to Reduce the Environmental Footprint of Ruminants by Breeding Low Methanogenic Forages Utilizing Haplotype Variation.</title>
        <authorList>
            <person name="Kaur P."/>
            <person name="Appels R."/>
            <person name="Bayer P.E."/>
            <person name="Keeble-Gagnere G."/>
            <person name="Wang J."/>
            <person name="Hirakawa H."/>
            <person name="Shirasawa K."/>
            <person name="Vercoe P."/>
            <person name="Stefanova K."/>
            <person name="Durmic Z."/>
            <person name="Nichols P."/>
            <person name="Revell C."/>
            <person name="Isobe S.N."/>
            <person name="Edwards D."/>
            <person name="Erskine W."/>
        </authorList>
    </citation>
    <scope>NUCLEOTIDE SEQUENCE [LARGE SCALE GENOMIC DNA]</scope>
    <source>
        <strain evidence="2">cv. Daliak</strain>
    </source>
</reference>
<dbReference type="Proteomes" id="UP000242715">
    <property type="component" value="Unassembled WGS sequence"/>
</dbReference>
<protein>
    <submittedName>
        <fullName evidence="1">Uncharacterized protein</fullName>
    </submittedName>
</protein>
<sequence>MIQKWKMWFCSDVIGRNPMNMFKVKKRVRMKMTCGGRGRVVKEKKVTRRRTMYCGCGGA</sequence>
<dbReference type="AlphaFoldDB" id="A0A2Z6LPC4"/>
<dbReference type="EMBL" id="DF973211">
    <property type="protein sequence ID" value="GAU20302.1"/>
    <property type="molecule type" value="Genomic_DNA"/>
</dbReference>
<evidence type="ECO:0000313" key="2">
    <source>
        <dbReference type="Proteomes" id="UP000242715"/>
    </source>
</evidence>
<keyword evidence="2" id="KW-1185">Reference proteome</keyword>
<gene>
    <name evidence="1" type="ORF">TSUD_337830</name>
</gene>
<evidence type="ECO:0000313" key="1">
    <source>
        <dbReference type="EMBL" id="GAU20302.1"/>
    </source>
</evidence>